<keyword evidence="5" id="KW-1185">Reference proteome</keyword>
<dbReference type="InterPro" id="IPR003736">
    <property type="entry name" value="PAAI_dom"/>
</dbReference>
<accession>A0ABV6ACI4</accession>
<dbReference type="RefSeq" id="WP_377257502.1">
    <property type="nucleotide sequence ID" value="NZ_JBHMAA010000008.1"/>
</dbReference>
<dbReference type="Proteomes" id="UP001589692">
    <property type="component" value="Unassembled WGS sequence"/>
</dbReference>
<reference evidence="4 5" key="1">
    <citation type="submission" date="2024-09" db="EMBL/GenBank/DDBJ databases">
        <authorList>
            <person name="Sun Q."/>
            <person name="Mori K."/>
        </authorList>
    </citation>
    <scope>NUCLEOTIDE SEQUENCE [LARGE SCALE GENOMIC DNA]</scope>
    <source>
        <strain evidence="4 5">TBRC 4938</strain>
    </source>
</reference>
<sequence length="131" mass="13985">MTEPPQFPPLAEHMGIETVEAGIERYVTRMPVAPNRQPFGILAGGASAMLAESTASRAAMLHARKSGRIAVGVEINATHHVSVRDGYVVATARAAHLGQTSASYEIVVETEDGRRVCTARALCLLIEPRHG</sequence>
<comment type="caution">
    <text evidence="4">The sequence shown here is derived from an EMBL/GenBank/DDBJ whole genome shotgun (WGS) entry which is preliminary data.</text>
</comment>
<evidence type="ECO:0000259" key="3">
    <source>
        <dbReference type="Pfam" id="PF03061"/>
    </source>
</evidence>
<dbReference type="InterPro" id="IPR029069">
    <property type="entry name" value="HotDog_dom_sf"/>
</dbReference>
<dbReference type="EC" id="3.1.2.-" evidence="4"/>
<dbReference type="NCBIfam" id="TIGR00369">
    <property type="entry name" value="unchar_dom_1"/>
    <property type="match status" value="1"/>
</dbReference>
<proteinExistence type="inferred from homology"/>
<dbReference type="EMBL" id="JBHMAA010000008">
    <property type="protein sequence ID" value="MFB9948326.1"/>
    <property type="molecule type" value="Genomic_DNA"/>
</dbReference>
<evidence type="ECO:0000313" key="4">
    <source>
        <dbReference type="EMBL" id="MFB9948326.1"/>
    </source>
</evidence>
<dbReference type="CDD" id="cd03443">
    <property type="entry name" value="PaaI_thioesterase"/>
    <property type="match status" value="1"/>
</dbReference>
<evidence type="ECO:0000313" key="5">
    <source>
        <dbReference type="Proteomes" id="UP001589692"/>
    </source>
</evidence>
<organism evidence="4 5">
    <name type="scientific">Rhizobium puerariae</name>
    <dbReference type="NCBI Taxonomy" id="1585791"/>
    <lineage>
        <taxon>Bacteria</taxon>
        <taxon>Pseudomonadati</taxon>
        <taxon>Pseudomonadota</taxon>
        <taxon>Alphaproteobacteria</taxon>
        <taxon>Hyphomicrobiales</taxon>
        <taxon>Rhizobiaceae</taxon>
        <taxon>Rhizobium/Agrobacterium group</taxon>
        <taxon>Rhizobium</taxon>
    </lineage>
</organism>
<keyword evidence="2 4" id="KW-0378">Hydrolase</keyword>
<gene>
    <name evidence="4" type="ORF">ACFFP0_05665</name>
</gene>
<dbReference type="GO" id="GO:0016787">
    <property type="term" value="F:hydrolase activity"/>
    <property type="evidence" value="ECO:0007669"/>
    <property type="project" value="UniProtKB-KW"/>
</dbReference>
<comment type="similarity">
    <text evidence="1">Belongs to the thioesterase PaaI family.</text>
</comment>
<dbReference type="PANTHER" id="PTHR43240">
    <property type="entry name" value="1,4-DIHYDROXY-2-NAPHTHOYL-COA THIOESTERASE 1"/>
    <property type="match status" value="1"/>
</dbReference>
<dbReference type="PANTHER" id="PTHR43240:SF5">
    <property type="entry name" value="1,4-DIHYDROXY-2-NAPHTHOYL-COA THIOESTERASE 1"/>
    <property type="match status" value="1"/>
</dbReference>
<name>A0ABV6ACI4_9HYPH</name>
<feature type="domain" description="Thioesterase" evidence="3">
    <location>
        <begin position="39"/>
        <end position="117"/>
    </location>
</feature>
<dbReference type="Pfam" id="PF03061">
    <property type="entry name" value="4HBT"/>
    <property type="match status" value="1"/>
</dbReference>
<dbReference type="SUPFAM" id="SSF54637">
    <property type="entry name" value="Thioesterase/thiol ester dehydrase-isomerase"/>
    <property type="match status" value="1"/>
</dbReference>
<protein>
    <submittedName>
        <fullName evidence="4">PaaI family thioesterase</fullName>
        <ecNumber evidence="4">3.1.2.-</ecNumber>
    </submittedName>
</protein>
<dbReference type="Gene3D" id="3.10.129.10">
    <property type="entry name" value="Hotdog Thioesterase"/>
    <property type="match status" value="1"/>
</dbReference>
<evidence type="ECO:0000256" key="1">
    <source>
        <dbReference type="ARBA" id="ARBA00008324"/>
    </source>
</evidence>
<dbReference type="InterPro" id="IPR006683">
    <property type="entry name" value="Thioestr_dom"/>
</dbReference>
<evidence type="ECO:0000256" key="2">
    <source>
        <dbReference type="ARBA" id="ARBA00022801"/>
    </source>
</evidence>